<proteinExistence type="predicted"/>
<comment type="caution">
    <text evidence="1">The sequence shown here is derived from an EMBL/GenBank/DDBJ whole genome shotgun (WGS) entry which is preliminary data.</text>
</comment>
<gene>
    <name evidence="1" type="ORF">ABVK25_005760</name>
</gene>
<dbReference type="EMBL" id="JBHFEH010000018">
    <property type="protein sequence ID" value="KAL2053831.1"/>
    <property type="molecule type" value="Genomic_DNA"/>
</dbReference>
<dbReference type="Proteomes" id="UP001590951">
    <property type="component" value="Unassembled WGS sequence"/>
</dbReference>
<accession>A0ABR4B7J5</accession>
<reference evidence="1 2" key="1">
    <citation type="submission" date="2024-09" db="EMBL/GenBank/DDBJ databases">
        <title>Rethinking Asexuality: The Enigmatic Case of Functional Sexual Genes in Lepraria (Stereocaulaceae).</title>
        <authorList>
            <person name="Doellman M."/>
            <person name="Sun Y."/>
            <person name="Barcenas-Pena A."/>
            <person name="Lumbsch H.T."/>
            <person name="Grewe F."/>
        </authorList>
    </citation>
    <scope>NUCLEOTIDE SEQUENCE [LARGE SCALE GENOMIC DNA]</scope>
    <source>
        <strain evidence="1 2">Grewe 0041</strain>
    </source>
</reference>
<evidence type="ECO:0000313" key="2">
    <source>
        <dbReference type="Proteomes" id="UP001590951"/>
    </source>
</evidence>
<keyword evidence="2" id="KW-1185">Reference proteome</keyword>
<protein>
    <submittedName>
        <fullName evidence="1">Uncharacterized protein</fullName>
    </submittedName>
</protein>
<name>A0ABR4B7J5_9LECA</name>
<evidence type="ECO:0000313" key="1">
    <source>
        <dbReference type="EMBL" id="KAL2053831.1"/>
    </source>
</evidence>
<organism evidence="1 2">
    <name type="scientific">Lepraria finkii</name>
    <dbReference type="NCBI Taxonomy" id="1340010"/>
    <lineage>
        <taxon>Eukaryota</taxon>
        <taxon>Fungi</taxon>
        <taxon>Dikarya</taxon>
        <taxon>Ascomycota</taxon>
        <taxon>Pezizomycotina</taxon>
        <taxon>Lecanoromycetes</taxon>
        <taxon>OSLEUM clade</taxon>
        <taxon>Lecanoromycetidae</taxon>
        <taxon>Lecanorales</taxon>
        <taxon>Lecanorineae</taxon>
        <taxon>Stereocaulaceae</taxon>
        <taxon>Lepraria</taxon>
    </lineage>
</organism>
<sequence length="199" mass="23145">MAHIFRAPPDVAVAREKLFNPTELQTWKPEQYDTFWPYVTNFWSHRRSTPLTDTQGRARTLYYYCRLYRKEQAKSKGAGERKKTIRRHPPCGKKIQVVTVWDAGVPCRYEISGYGNVPEHNYTMDGLDAIKRNQRIKDVVAASVQDGFRPAKIADAVKASHRPEAAAELTAARKYQLPCRDIWVQYILFNTLQEEHFTR</sequence>